<dbReference type="PANTHER" id="PTHR34989">
    <property type="entry name" value="PROTEIN HDED"/>
    <property type="match status" value="1"/>
</dbReference>
<evidence type="ECO:0000313" key="3">
    <source>
        <dbReference type="Proteomes" id="UP000624325"/>
    </source>
</evidence>
<gene>
    <name evidence="2" type="ORF">Air01nite_72760</name>
</gene>
<feature type="transmembrane region" description="Helical" evidence="1">
    <location>
        <begin position="149"/>
        <end position="169"/>
    </location>
</feature>
<feature type="transmembrane region" description="Helical" evidence="1">
    <location>
        <begin position="65"/>
        <end position="84"/>
    </location>
</feature>
<feature type="transmembrane region" description="Helical" evidence="1">
    <location>
        <begin position="119"/>
        <end position="137"/>
    </location>
</feature>
<dbReference type="RefSeq" id="WP_203707997.1">
    <property type="nucleotide sequence ID" value="NZ_BAAALU010000006.1"/>
</dbReference>
<keyword evidence="1" id="KW-0812">Transmembrane</keyword>
<evidence type="ECO:0000256" key="1">
    <source>
        <dbReference type="SAM" id="Phobius"/>
    </source>
</evidence>
<sequence length="179" mass="17997">MPSPRTALILRGILALVLGVVAVAWPGITVGAFVILFAVYAFLAGVMEAGHAFRSTGGLAVAGRLLLALVDVAAGVVALAWPGITALVLVWWVAAWAFAAGVAELVAAFGAGRAAGERALYGLTGLISLALGVVLAIRPDLGAVSLATLWGLFSIVSGVTSLVLAANLARAREAFALPA</sequence>
<feature type="transmembrane region" description="Helical" evidence="1">
    <location>
        <begin position="32"/>
        <end position="53"/>
    </location>
</feature>
<organism evidence="2 3">
    <name type="scientific">Asanoa iriomotensis</name>
    <dbReference type="NCBI Taxonomy" id="234613"/>
    <lineage>
        <taxon>Bacteria</taxon>
        <taxon>Bacillati</taxon>
        <taxon>Actinomycetota</taxon>
        <taxon>Actinomycetes</taxon>
        <taxon>Micromonosporales</taxon>
        <taxon>Micromonosporaceae</taxon>
        <taxon>Asanoa</taxon>
    </lineage>
</organism>
<dbReference type="Pfam" id="PF03729">
    <property type="entry name" value="DUF308"/>
    <property type="match status" value="1"/>
</dbReference>
<comment type="caution">
    <text evidence="2">The sequence shown here is derived from an EMBL/GenBank/DDBJ whole genome shotgun (WGS) entry which is preliminary data.</text>
</comment>
<keyword evidence="1" id="KW-1133">Transmembrane helix</keyword>
<dbReference type="InterPro" id="IPR052712">
    <property type="entry name" value="Acid_resist_chaperone_HdeD"/>
</dbReference>
<protein>
    <submittedName>
        <fullName evidence="2">Membrane protein</fullName>
    </submittedName>
</protein>
<keyword evidence="1" id="KW-0472">Membrane</keyword>
<dbReference type="Proteomes" id="UP000624325">
    <property type="component" value="Unassembled WGS sequence"/>
</dbReference>
<reference evidence="2 3" key="1">
    <citation type="submission" date="2021-01" db="EMBL/GenBank/DDBJ databases">
        <title>Whole genome shotgun sequence of Asanoa iriomotensis NBRC 100142.</title>
        <authorList>
            <person name="Komaki H."/>
            <person name="Tamura T."/>
        </authorList>
    </citation>
    <scope>NUCLEOTIDE SEQUENCE [LARGE SCALE GENOMIC DNA]</scope>
    <source>
        <strain evidence="2 3">NBRC 100142</strain>
    </source>
</reference>
<accession>A0ABQ4CFD3</accession>
<dbReference type="PANTHER" id="PTHR34989:SF1">
    <property type="entry name" value="PROTEIN HDED"/>
    <property type="match status" value="1"/>
</dbReference>
<name>A0ABQ4CFD3_9ACTN</name>
<dbReference type="InterPro" id="IPR005325">
    <property type="entry name" value="DUF308_memb"/>
</dbReference>
<dbReference type="EMBL" id="BONC01000092">
    <property type="protein sequence ID" value="GIF61181.1"/>
    <property type="molecule type" value="Genomic_DNA"/>
</dbReference>
<evidence type="ECO:0000313" key="2">
    <source>
        <dbReference type="EMBL" id="GIF61181.1"/>
    </source>
</evidence>
<proteinExistence type="predicted"/>
<feature type="transmembrane region" description="Helical" evidence="1">
    <location>
        <begin position="90"/>
        <end position="112"/>
    </location>
</feature>
<keyword evidence="3" id="KW-1185">Reference proteome</keyword>